<protein>
    <submittedName>
        <fullName evidence="2">Cytochrome</fullName>
    </submittedName>
</protein>
<dbReference type="SUPFAM" id="SSF48264">
    <property type="entry name" value="Cytochrome P450"/>
    <property type="match status" value="1"/>
</dbReference>
<dbReference type="GO" id="GO:0004497">
    <property type="term" value="F:monooxygenase activity"/>
    <property type="evidence" value="ECO:0007669"/>
    <property type="project" value="InterPro"/>
</dbReference>
<dbReference type="Gene3D" id="1.10.630.10">
    <property type="entry name" value="Cytochrome P450"/>
    <property type="match status" value="2"/>
</dbReference>
<reference evidence="3" key="1">
    <citation type="submission" date="2018-02" db="EMBL/GenBank/DDBJ databases">
        <authorList>
            <person name="O'Hara-Hanley K."/>
            <person name="Soby S."/>
        </authorList>
    </citation>
    <scope>NUCLEOTIDE SEQUENCE [LARGE SCALE GENOMIC DNA]</scope>
    <source>
        <strain evidence="3">MWU14-2602</strain>
    </source>
</reference>
<evidence type="ECO:0000313" key="3">
    <source>
        <dbReference type="Proteomes" id="UP000237082"/>
    </source>
</evidence>
<evidence type="ECO:0000313" key="2">
    <source>
        <dbReference type="EMBL" id="POZ62857.1"/>
    </source>
</evidence>
<comment type="similarity">
    <text evidence="1">Belongs to the cytochrome P450 family.</text>
</comment>
<comment type="caution">
    <text evidence="2">The sequence shown here is derived from an EMBL/GenBank/DDBJ whole genome shotgun (WGS) entry which is preliminary data.</text>
</comment>
<dbReference type="EMBL" id="PQWB01000021">
    <property type="protein sequence ID" value="POZ62857.1"/>
    <property type="molecule type" value="Genomic_DNA"/>
</dbReference>
<dbReference type="PROSITE" id="PS00086">
    <property type="entry name" value="CYTOCHROME_P450"/>
    <property type="match status" value="1"/>
</dbReference>
<dbReference type="GO" id="GO:0020037">
    <property type="term" value="F:heme binding"/>
    <property type="evidence" value="ECO:0007669"/>
    <property type="project" value="InterPro"/>
</dbReference>
<accession>A0A2S5DIK0</accession>
<dbReference type="PANTHER" id="PTHR46696">
    <property type="entry name" value="P450, PUTATIVE (EUROFUNG)-RELATED"/>
    <property type="match status" value="1"/>
</dbReference>
<dbReference type="InterPro" id="IPR036396">
    <property type="entry name" value="Cyt_P450_sf"/>
</dbReference>
<dbReference type="RefSeq" id="WP_103901843.1">
    <property type="nucleotide sequence ID" value="NZ_PQWB01000021.1"/>
</dbReference>
<evidence type="ECO:0000256" key="1">
    <source>
        <dbReference type="ARBA" id="ARBA00010617"/>
    </source>
</evidence>
<sequence>MSAWPEHALAAASHRDPYPYYLELARRGWARDEGQGLWLAASHAAASAVLASPACRVRPAGEPVPAALDGTMQGQMFGRWLRMSEAPIHQPLRAAVAACLAVLPSEEIQRRAQGLARRFLAERQANGKGLDGLADFLPAATLASLLGWPERSLLHLSEQVAALCRAVAANANAAEREAGEAACQMLNAELSTLADAGWLARWRRAFEVLGEDALCANLLGALFQSRDAGAGLLAAGIAWRCAGPWDWRDDAEWRRRLRADPVLHHTRRFVAEDVELAGQRLRAGDQVLVLLAAAALDPAGPGEAMDFGRGRHACPGERQALAIARGALAALEEIGPDWEALDGSMVFRGPPNVRMRRFGAGASK</sequence>
<dbReference type="PANTHER" id="PTHR46696:SF1">
    <property type="entry name" value="CYTOCHROME P450 YJIB-RELATED"/>
    <property type="match status" value="1"/>
</dbReference>
<organism evidence="2 3">
    <name type="scientific">Chromobacterium alticapitis</name>
    <dbReference type="NCBI Taxonomy" id="2073169"/>
    <lineage>
        <taxon>Bacteria</taxon>
        <taxon>Pseudomonadati</taxon>
        <taxon>Pseudomonadota</taxon>
        <taxon>Betaproteobacteria</taxon>
        <taxon>Neisseriales</taxon>
        <taxon>Chromobacteriaceae</taxon>
        <taxon>Chromobacterium</taxon>
    </lineage>
</organism>
<dbReference type="InterPro" id="IPR017972">
    <property type="entry name" value="Cyt_P450_CS"/>
</dbReference>
<dbReference type="AlphaFoldDB" id="A0A2S5DIK0"/>
<dbReference type="Proteomes" id="UP000237082">
    <property type="component" value="Unassembled WGS sequence"/>
</dbReference>
<name>A0A2S5DIK0_9NEIS</name>
<dbReference type="GO" id="GO:0016705">
    <property type="term" value="F:oxidoreductase activity, acting on paired donors, with incorporation or reduction of molecular oxygen"/>
    <property type="evidence" value="ECO:0007669"/>
    <property type="project" value="InterPro"/>
</dbReference>
<keyword evidence="3" id="KW-1185">Reference proteome</keyword>
<gene>
    <name evidence="2" type="ORF">C2I19_06165</name>
</gene>
<dbReference type="OrthoDB" id="4168525at2"/>
<dbReference type="GO" id="GO:0005506">
    <property type="term" value="F:iron ion binding"/>
    <property type="evidence" value="ECO:0007669"/>
    <property type="project" value="InterPro"/>
</dbReference>
<proteinExistence type="inferred from homology"/>